<evidence type="ECO:0000256" key="4">
    <source>
        <dbReference type="ARBA" id="ARBA00016961"/>
    </source>
</evidence>
<evidence type="ECO:0000313" key="19">
    <source>
        <dbReference type="EMBL" id="MBO8455091.1"/>
    </source>
</evidence>
<dbReference type="PIRSF" id="PIRSF000350">
    <property type="entry name" value="Mercury_reductase_MerA"/>
    <property type="match status" value="1"/>
</dbReference>
<evidence type="ECO:0000256" key="5">
    <source>
        <dbReference type="ARBA" id="ARBA00022490"/>
    </source>
</evidence>
<dbReference type="GO" id="GO:0006103">
    <property type="term" value="P:2-oxoglutarate metabolic process"/>
    <property type="evidence" value="ECO:0007669"/>
    <property type="project" value="TreeGrafter"/>
</dbReference>
<keyword evidence="6 16" id="KW-0285">Flavoprotein</keyword>
<evidence type="ECO:0000256" key="1">
    <source>
        <dbReference type="ARBA" id="ARBA00004496"/>
    </source>
</evidence>
<keyword evidence="7 14" id="KW-0274">FAD</keyword>
<comment type="similarity">
    <text evidence="2 16">Belongs to the class-I pyridine nucleotide-disulfide oxidoreductase family.</text>
</comment>
<protein>
    <recommendedName>
        <fullName evidence="4 16">Dihydrolipoyl dehydrogenase</fullName>
        <ecNumber evidence="3 16">1.8.1.4</ecNumber>
    </recommendedName>
</protein>
<feature type="binding site" evidence="14">
    <location>
        <begin position="326"/>
        <end position="329"/>
    </location>
    <ligand>
        <name>FAD</name>
        <dbReference type="ChEBI" id="CHEBI:57692"/>
    </ligand>
</feature>
<dbReference type="FunFam" id="3.30.390.30:FF:000001">
    <property type="entry name" value="Dihydrolipoyl dehydrogenase"/>
    <property type="match status" value="1"/>
</dbReference>
<feature type="domain" description="Pyridine nucleotide-disulphide oxidoreductase dimerisation" evidence="17">
    <location>
        <begin position="354"/>
        <end position="457"/>
    </location>
</feature>
<feature type="binding site" evidence="14">
    <location>
        <begin position="139"/>
        <end position="141"/>
    </location>
    <ligand>
        <name>FAD</name>
        <dbReference type="ChEBI" id="CHEBI:57692"/>
    </ligand>
</feature>
<evidence type="ECO:0000256" key="2">
    <source>
        <dbReference type="ARBA" id="ARBA00007532"/>
    </source>
</evidence>
<dbReference type="EC" id="1.8.1.4" evidence="3 16"/>
<feature type="binding site" evidence="14">
    <location>
        <position position="280"/>
    </location>
    <ligand>
        <name>NAD(+)</name>
        <dbReference type="ChEBI" id="CHEBI:57540"/>
    </ligand>
</feature>
<dbReference type="InterPro" id="IPR036188">
    <property type="entry name" value="FAD/NAD-bd_sf"/>
</dbReference>
<keyword evidence="11 16" id="KW-0676">Redox-active center</keyword>
<keyword evidence="10" id="KW-1015">Disulfide bond</keyword>
<dbReference type="Pfam" id="PF02852">
    <property type="entry name" value="Pyr_redox_dim"/>
    <property type="match status" value="1"/>
</dbReference>
<dbReference type="SUPFAM" id="SSF55424">
    <property type="entry name" value="FAD/NAD-linked reductases, dimerisation (C-terminal) domain"/>
    <property type="match status" value="1"/>
</dbReference>
<evidence type="ECO:0000259" key="18">
    <source>
        <dbReference type="Pfam" id="PF07992"/>
    </source>
</evidence>
<feature type="binding site" evidence="14">
    <location>
        <position position="199"/>
    </location>
    <ligand>
        <name>NAD(+)</name>
        <dbReference type="ChEBI" id="CHEBI:57540"/>
    </ligand>
</feature>
<comment type="cofactor">
    <cofactor evidence="14 16">
        <name>FAD</name>
        <dbReference type="ChEBI" id="CHEBI:57692"/>
    </cofactor>
    <text evidence="14 16">Binds 1 FAD per subunit.</text>
</comment>
<dbReference type="InterPro" id="IPR012999">
    <property type="entry name" value="Pyr_OxRdtase_I_AS"/>
</dbReference>
<reference evidence="19" key="2">
    <citation type="journal article" date="2021" name="PeerJ">
        <title>Extensive microbial diversity within the chicken gut microbiome revealed by metagenomics and culture.</title>
        <authorList>
            <person name="Gilroy R."/>
            <person name="Ravi A."/>
            <person name="Getino M."/>
            <person name="Pursley I."/>
            <person name="Horton D.L."/>
            <person name="Alikhan N.F."/>
            <person name="Baker D."/>
            <person name="Gharbi K."/>
            <person name="Hall N."/>
            <person name="Watson M."/>
            <person name="Adriaenssens E.M."/>
            <person name="Foster-Nyarko E."/>
            <person name="Jarju S."/>
            <person name="Secka A."/>
            <person name="Antonio M."/>
            <person name="Oren A."/>
            <person name="Chaudhuri R.R."/>
            <person name="La Ragione R."/>
            <person name="Hildebrand F."/>
            <person name="Pallen M.J."/>
        </authorList>
    </citation>
    <scope>NUCLEOTIDE SEQUENCE</scope>
    <source>
        <strain evidence="19">B1-3475</strain>
    </source>
</reference>
<sequence>MKLIIIGAGPGGYETAVLAARRGIDVTLVEALRPGGTCLNVGCIPTKALCRSAELLESLRHAEEAGVCSLEYRFDFGKACDRKDAVVDQLRAGLASLLDNPRITLLHGRASFIDSRTVSVDTGEGNPSVVTGDNVIIATGSVPAMLDIPGKDIPAVVTSDGLLECREVPRKLCIIGAGVIGLEFASIFRSFGSEVTVVEYCKEILPRFDKDIAKRLRQSLSARGIEFCLGAAVKEIVPVGTGVDGGVSETGVTDNIVKVVYEKKGTITSCEADKVLMAVGRRPALRSLNLDEIGVEYTPKGIATDAFMQTNVPGVYAIGDITGGVMLAHAASMQGEVALSHIMGEESKVDLSVMPAAVFTMPEAASVGLTEEECSGCICRKSFFRANGKALCSGETEGMCKIVADGSGRLVGCHIFGPHASDLIHEAAAMILRRATLDDIRAMVHVHPTLSEVFRDACR</sequence>
<keyword evidence="9 14" id="KW-0520">NAD</keyword>
<comment type="miscellaneous">
    <text evidence="16">The active site is a redox-active disulfide bond.</text>
</comment>
<evidence type="ECO:0000256" key="11">
    <source>
        <dbReference type="ARBA" id="ARBA00023284"/>
    </source>
</evidence>
<dbReference type="NCBIfam" id="TIGR01350">
    <property type="entry name" value="lipoamide_DH"/>
    <property type="match status" value="1"/>
</dbReference>
<dbReference type="InterPro" id="IPR050151">
    <property type="entry name" value="Class-I_Pyr_Nuc-Dis_Oxidored"/>
</dbReference>
<dbReference type="AlphaFoldDB" id="A0A9D9HJQ9"/>
<feature type="domain" description="FAD/NAD(P)-binding" evidence="18">
    <location>
        <begin position="1"/>
        <end position="335"/>
    </location>
</feature>
<dbReference type="PRINTS" id="PR00368">
    <property type="entry name" value="FADPNR"/>
</dbReference>
<dbReference type="GO" id="GO:0004148">
    <property type="term" value="F:dihydrolipoyl dehydrogenase (NADH) activity"/>
    <property type="evidence" value="ECO:0007669"/>
    <property type="project" value="UniProtKB-EC"/>
</dbReference>
<evidence type="ECO:0000256" key="16">
    <source>
        <dbReference type="RuleBase" id="RU003692"/>
    </source>
</evidence>
<evidence type="ECO:0000313" key="20">
    <source>
        <dbReference type="Proteomes" id="UP000823617"/>
    </source>
</evidence>
<dbReference type="Pfam" id="PF07992">
    <property type="entry name" value="Pyr_redox_2"/>
    <property type="match status" value="1"/>
</dbReference>
<dbReference type="InterPro" id="IPR023753">
    <property type="entry name" value="FAD/NAD-binding_dom"/>
</dbReference>
<dbReference type="GO" id="GO:0005737">
    <property type="term" value="C:cytoplasm"/>
    <property type="evidence" value="ECO:0007669"/>
    <property type="project" value="UniProtKB-SubCell"/>
</dbReference>
<comment type="caution">
    <text evidence="19">The sequence shown here is derived from an EMBL/GenBank/DDBJ whole genome shotgun (WGS) entry which is preliminary data.</text>
</comment>
<dbReference type="Gene3D" id="3.30.390.30">
    <property type="match status" value="1"/>
</dbReference>
<dbReference type="InterPro" id="IPR016156">
    <property type="entry name" value="FAD/NAD-linked_Rdtase_dimer_sf"/>
</dbReference>
<proteinExistence type="inferred from homology"/>
<feature type="disulfide bond" description="Redox-active" evidence="15">
    <location>
        <begin position="38"/>
        <end position="43"/>
    </location>
</feature>
<dbReference type="EMBL" id="JADIMK010000012">
    <property type="protein sequence ID" value="MBO8455091.1"/>
    <property type="molecule type" value="Genomic_DNA"/>
</dbReference>
<organism evidence="19 20">
    <name type="scientific">Candidatus Cryptobacteroides intestinigallinarum</name>
    <dbReference type="NCBI Taxonomy" id="2840767"/>
    <lineage>
        <taxon>Bacteria</taxon>
        <taxon>Pseudomonadati</taxon>
        <taxon>Bacteroidota</taxon>
        <taxon>Bacteroidia</taxon>
        <taxon>Bacteroidales</taxon>
        <taxon>Candidatus Cryptobacteroides</taxon>
    </lineage>
</organism>
<keyword evidence="5" id="KW-0963">Cytoplasm</keyword>
<dbReference type="GO" id="GO:0050660">
    <property type="term" value="F:flavin adenine dinucleotide binding"/>
    <property type="evidence" value="ECO:0007669"/>
    <property type="project" value="InterPro"/>
</dbReference>
<evidence type="ECO:0000256" key="7">
    <source>
        <dbReference type="ARBA" id="ARBA00022827"/>
    </source>
</evidence>
<comment type="catalytic activity">
    <reaction evidence="12 16">
        <text>N(6)-[(R)-dihydrolipoyl]-L-lysyl-[protein] + NAD(+) = N(6)-[(R)-lipoyl]-L-lysyl-[protein] + NADH + H(+)</text>
        <dbReference type="Rhea" id="RHEA:15045"/>
        <dbReference type="Rhea" id="RHEA-COMP:10474"/>
        <dbReference type="Rhea" id="RHEA-COMP:10475"/>
        <dbReference type="ChEBI" id="CHEBI:15378"/>
        <dbReference type="ChEBI" id="CHEBI:57540"/>
        <dbReference type="ChEBI" id="CHEBI:57945"/>
        <dbReference type="ChEBI" id="CHEBI:83099"/>
        <dbReference type="ChEBI" id="CHEBI:83100"/>
        <dbReference type="EC" id="1.8.1.4"/>
    </reaction>
</comment>
<evidence type="ECO:0000256" key="10">
    <source>
        <dbReference type="ARBA" id="ARBA00023157"/>
    </source>
</evidence>
<keyword evidence="8 16" id="KW-0560">Oxidoreductase</keyword>
<feature type="active site" description="Proton acceptor" evidence="13">
    <location>
        <position position="447"/>
    </location>
</feature>
<dbReference type="PROSITE" id="PS00076">
    <property type="entry name" value="PYRIDINE_REDOX_1"/>
    <property type="match status" value="1"/>
</dbReference>
<evidence type="ECO:0000256" key="12">
    <source>
        <dbReference type="ARBA" id="ARBA00049187"/>
    </source>
</evidence>
<evidence type="ECO:0000256" key="9">
    <source>
        <dbReference type="ARBA" id="ARBA00023027"/>
    </source>
</evidence>
<dbReference type="InterPro" id="IPR004099">
    <property type="entry name" value="Pyr_nucl-diS_OxRdtase_dimer"/>
</dbReference>
<dbReference type="PRINTS" id="PR00411">
    <property type="entry name" value="PNDRDTASEI"/>
</dbReference>
<evidence type="ECO:0000256" key="8">
    <source>
        <dbReference type="ARBA" id="ARBA00023002"/>
    </source>
</evidence>
<accession>A0A9D9HJQ9</accession>
<name>A0A9D9HJQ9_9BACT</name>
<dbReference type="Proteomes" id="UP000823617">
    <property type="component" value="Unassembled WGS sequence"/>
</dbReference>
<keyword evidence="14" id="KW-0547">Nucleotide-binding</keyword>
<evidence type="ECO:0000256" key="6">
    <source>
        <dbReference type="ARBA" id="ARBA00022630"/>
    </source>
</evidence>
<evidence type="ECO:0000256" key="13">
    <source>
        <dbReference type="PIRSR" id="PIRSR000350-2"/>
    </source>
</evidence>
<dbReference type="Gene3D" id="3.50.50.60">
    <property type="entry name" value="FAD/NAD(P)-binding domain"/>
    <property type="match status" value="2"/>
</dbReference>
<reference evidence="19" key="1">
    <citation type="submission" date="2020-10" db="EMBL/GenBank/DDBJ databases">
        <authorList>
            <person name="Gilroy R."/>
        </authorList>
    </citation>
    <scope>NUCLEOTIDE SEQUENCE</scope>
    <source>
        <strain evidence="19">B1-3475</strain>
    </source>
</reference>
<evidence type="ECO:0000256" key="15">
    <source>
        <dbReference type="PIRSR" id="PIRSR000350-4"/>
    </source>
</evidence>
<evidence type="ECO:0000256" key="3">
    <source>
        <dbReference type="ARBA" id="ARBA00012608"/>
    </source>
</evidence>
<feature type="binding site" evidence="14">
    <location>
        <position position="320"/>
    </location>
    <ligand>
        <name>FAD</name>
        <dbReference type="ChEBI" id="CHEBI:57692"/>
    </ligand>
</feature>
<comment type="subcellular location">
    <subcellularLocation>
        <location evidence="1">Cytoplasm</location>
    </subcellularLocation>
</comment>
<gene>
    <name evidence="19" type="primary">lpdA</name>
    <name evidence="19" type="ORF">IAC08_01630</name>
</gene>
<dbReference type="PANTHER" id="PTHR22912">
    <property type="entry name" value="DISULFIDE OXIDOREDUCTASE"/>
    <property type="match status" value="1"/>
</dbReference>
<dbReference type="PANTHER" id="PTHR22912:SF217">
    <property type="entry name" value="DIHYDROLIPOYL DEHYDROGENASE"/>
    <property type="match status" value="1"/>
</dbReference>
<evidence type="ECO:0000259" key="17">
    <source>
        <dbReference type="Pfam" id="PF02852"/>
    </source>
</evidence>
<dbReference type="SUPFAM" id="SSF51905">
    <property type="entry name" value="FAD/NAD(P)-binding domain"/>
    <property type="match status" value="1"/>
</dbReference>
<dbReference type="InterPro" id="IPR006258">
    <property type="entry name" value="Lipoamide_DH"/>
</dbReference>
<evidence type="ECO:0000256" key="14">
    <source>
        <dbReference type="PIRSR" id="PIRSR000350-3"/>
    </source>
</evidence>
<feature type="binding site" evidence="14">
    <location>
        <begin position="176"/>
        <end position="183"/>
    </location>
    <ligand>
        <name>NAD(+)</name>
        <dbReference type="ChEBI" id="CHEBI:57540"/>
    </ligand>
</feature>
<feature type="binding site" evidence="14">
    <location>
        <position position="47"/>
    </location>
    <ligand>
        <name>FAD</name>
        <dbReference type="ChEBI" id="CHEBI:57692"/>
    </ligand>
</feature>
<dbReference type="InterPro" id="IPR001100">
    <property type="entry name" value="Pyr_nuc-diS_OxRdtase"/>
</dbReference>